<dbReference type="EMBL" id="KV417501">
    <property type="protein sequence ID" value="KZP28873.1"/>
    <property type="molecule type" value="Genomic_DNA"/>
</dbReference>
<evidence type="ECO:0000256" key="6">
    <source>
        <dbReference type="ARBA" id="ARBA00022737"/>
    </source>
</evidence>
<dbReference type="AlphaFoldDB" id="A0A166S0G5"/>
<feature type="active site" evidence="9 10">
    <location>
        <position position="849"/>
    </location>
</feature>
<dbReference type="InterPro" id="IPR022702">
    <property type="entry name" value="Cytosine_MeTrfase1_RFD"/>
</dbReference>
<dbReference type="Pfam" id="PF01426">
    <property type="entry name" value="BAH"/>
    <property type="match status" value="1"/>
</dbReference>
<organism evidence="13 14">
    <name type="scientific">Athelia psychrophila</name>
    <dbReference type="NCBI Taxonomy" id="1759441"/>
    <lineage>
        <taxon>Eukaryota</taxon>
        <taxon>Fungi</taxon>
        <taxon>Dikarya</taxon>
        <taxon>Basidiomycota</taxon>
        <taxon>Agaricomycotina</taxon>
        <taxon>Agaricomycetes</taxon>
        <taxon>Agaricomycetidae</taxon>
        <taxon>Atheliales</taxon>
        <taxon>Atheliaceae</taxon>
        <taxon>Athelia</taxon>
    </lineage>
</organism>
<feature type="compositionally biased region" description="Polar residues" evidence="11">
    <location>
        <begin position="20"/>
        <end position="33"/>
    </location>
</feature>
<evidence type="ECO:0000256" key="11">
    <source>
        <dbReference type="SAM" id="MobiDB-lite"/>
    </source>
</evidence>
<dbReference type="Gene3D" id="3.90.120.10">
    <property type="entry name" value="DNA Methylase, subunit A, domain 2"/>
    <property type="match status" value="1"/>
</dbReference>
<keyword evidence="6" id="KW-0677">Repeat</keyword>
<dbReference type="GO" id="GO:0006346">
    <property type="term" value="P:DNA methylation-dependent constitutive heterochromatin formation"/>
    <property type="evidence" value="ECO:0007669"/>
    <property type="project" value="InterPro"/>
</dbReference>
<accession>A0A166S0G5</accession>
<dbReference type="Gene3D" id="3.40.50.150">
    <property type="entry name" value="Vaccinia Virus protein VP39"/>
    <property type="match status" value="1"/>
</dbReference>
<dbReference type="Gene3D" id="2.30.30.490">
    <property type="match status" value="2"/>
</dbReference>
<evidence type="ECO:0000256" key="10">
    <source>
        <dbReference type="PROSITE-ProRule" id="PRU01016"/>
    </source>
</evidence>
<reference evidence="13 14" key="1">
    <citation type="journal article" date="2016" name="Mol. Biol. Evol.">
        <title>Comparative Genomics of Early-Diverging Mushroom-Forming Fungi Provides Insights into the Origins of Lignocellulose Decay Capabilities.</title>
        <authorList>
            <person name="Nagy L.G."/>
            <person name="Riley R."/>
            <person name="Tritt A."/>
            <person name="Adam C."/>
            <person name="Daum C."/>
            <person name="Floudas D."/>
            <person name="Sun H."/>
            <person name="Yadav J.S."/>
            <person name="Pangilinan J."/>
            <person name="Larsson K.H."/>
            <person name="Matsuura K."/>
            <person name="Barry K."/>
            <person name="Labutti K."/>
            <person name="Kuo R."/>
            <person name="Ohm R.A."/>
            <person name="Bhattacharya S.S."/>
            <person name="Shirouzu T."/>
            <person name="Yoshinaga Y."/>
            <person name="Martin F.M."/>
            <person name="Grigoriev I.V."/>
            <person name="Hibbett D.S."/>
        </authorList>
    </citation>
    <scope>NUCLEOTIDE SEQUENCE [LARGE SCALE GENOMIC DNA]</scope>
    <source>
        <strain evidence="13 14">CBS 109695</strain>
    </source>
</reference>
<dbReference type="InterPro" id="IPR001025">
    <property type="entry name" value="BAH_dom"/>
</dbReference>
<evidence type="ECO:0000256" key="8">
    <source>
        <dbReference type="ARBA" id="ARBA00023242"/>
    </source>
</evidence>
<evidence type="ECO:0000256" key="1">
    <source>
        <dbReference type="ARBA" id="ARBA00004123"/>
    </source>
</evidence>
<dbReference type="GO" id="GO:0003682">
    <property type="term" value="F:chromatin binding"/>
    <property type="evidence" value="ECO:0007669"/>
    <property type="project" value="InterPro"/>
</dbReference>
<gene>
    <name evidence="13" type="ORF">FIBSPDRAFT_816678</name>
</gene>
<dbReference type="SUPFAM" id="SSF53335">
    <property type="entry name" value="S-adenosyl-L-methionine-dependent methyltransferases"/>
    <property type="match status" value="1"/>
</dbReference>
<dbReference type="GO" id="GO:0044027">
    <property type="term" value="P:negative regulation of gene expression via chromosomal CpG island methylation"/>
    <property type="evidence" value="ECO:0007669"/>
    <property type="project" value="TreeGrafter"/>
</dbReference>
<evidence type="ECO:0000313" key="13">
    <source>
        <dbReference type="EMBL" id="KZP28873.1"/>
    </source>
</evidence>
<evidence type="ECO:0000256" key="9">
    <source>
        <dbReference type="PIRSR" id="PIRSR037404-1"/>
    </source>
</evidence>
<feature type="domain" description="BAH" evidence="12">
    <location>
        <begin position="422"/>
        <end position="554"/>
    </location>
</feature>
<dbReference type="GO" id="GO:0005634">
    <property type="term" value="C:nucleus"/>
    <property type="evidence" value="ECO:0007669"/>
    <property type="project" value="UniProtKB-SubCell"/>
</dbReference>
<feature type="domain" description="BAH" evidence="12">
    <location>
        <begin position="591"/>
        <end position="716"/>
    </location>
</feature>
<dbReference type="PRINTS" id="PR00105">
    <property type="entry name" value="C5METTRFRASE"/>
</dbReference>
<dbReference type="PROSITE" id="PS51679">
    <property type="entry name" value="SAM_MT_C5"/>
    <property type="match status" value="1"/>
</dbReference>
<keyword evidence="8" id="KW-0539">Nucleus</keyword>
<feature type="region of interest" description="Disordered" evidence="11">
    <location>
        <begin position="146"/>
        <end position="173"/>
    </location>
</feature>
<keyword evidence="7" id="KW-0238">DNA-binding</keyword>
<evidence type="ECO:0000256" key="4">
    <source>
        <dbReference type="ARBA" id="ARBA00022679"/>
    </source>
</evidence>
<dbReference type="InterPro" id="IPR043151">
    <property type="entry name" value="BAH_sf"/>
</dbReference>
<dbReference type="PANTHER" id="PTHR10629:SF52">
    <property type="entry name" value="DNA (CYTOSINE-5)-METHYLTRANSFERASE 1"/>
    <property type="match status" value="1"/>
</dbReference>
<sequence>MSRRWPTAFDITYGPEDPQNDLQANAASTSTVSRAEKRKTDGLMVDGRATKRTQPATDRGSYRKHAAARVPTYTENQKPLFYKERQEDVLESKVGGLLEDDAAETGDDDKGTKPIRMFSDFVIFRPPPSNKLFSLDALDSSNMSGELEAAGSARPLPELEEDEGQEDDLEEENELDQGFVRLRLRGIMHYWTDYTENASPVWIETEHAWYILERPSKAYEALYKLFLKPIRIAQFVISSLLFDREQGLETMSLEKLQTALCDQSTSDCQYYKDDLTATTTRLSKALDLLEQADYLRLKGHPTLQRILPGYVRRSGGASRAPPLHARLGCGRMANLDLAVLRKDKQLPTHITPTIYTYAQGYFREDLEVVGAKPPAPVPGLSRQDARKRVLELLKRRAKKPRIEVVKASRRGTRYAEIKADGVTYRPGDCILMLAGLDGKRAAPKIPNDVDSIPPDACLADFFWFAKLLYISADQDIVHVQWYEASSRTAMGEISDPQELFLLELCENRHVNEIRGQVKVHYSQPKEDYQSRVPPLDYFYKFAYDPVLAVYYDIKHTDVPTSECSICPAVVELQHQQAVSRLGSTGIAWHGNRYHCHDFIRFKAEPQAERLPGPCRLGQIQSISVSRNGADATFKVKLVGRIATLSILPLTQEKEEREVFLTNDEVQIALSNVIGPCNVLHQDAPKDLQRWLSRSPNHFYTCFRFVSIEPNSWNDRKPILYRDISQCGTCLADRQADLDLEDSFIKSTRKFAIFDPFAGIGALGRGVEEAMDFAQVTHSVEISPSASETLRLNSPKSKVYNHDSNKILQYAIKTNKGHTTEVLRSLLDDEMMPPPPEPGEIDCIVAGFPCQPHSRLNMFKSVKDRKSNLFLNVLSWVDFLKPNYCIFENVHGFLSYKIKATQAGRHRVEGGSEKSGLKFLLRVMVGLGYQVQFGLMEAGRYGAPQSRIRFFLFAAKHGHTLPALPQPTHESMTANSLKILLTPDVTIAPIRTAAGTASHPAVTIEDAIGDLPLFDWKNPGKRSVVTRGGRVSNDIPVVKCDHEESNSGLPGPLEYRYAKPMTTFQRRCRRKGHVEVLQHFTRTYAKRTVERVLNIPLERNADYRSLPPELWEWQISNPASGAGRKGFRKGFYERLADDKWFPTITTNMTPTAKQSAVLHPHCKRVVTVRELARAQGFPDDFAFYALKGNVTTMQRQIGNAVPLPVGHALGLEVRAALFKDWRKKRDEVVDLTGMDIDDD</sequence>
<dbReference type="PIRSF" id="PIRSF037404">
    <property type="entry name" value="DNMT1"/>
    <property type="match status" value="1"/>
</dbReference>
<evidence type="ECO:0000256" key="2">
    <source>
        <dbReference type="ARBA" id="ARBA00011975"/>
    </source>
</evidence>
<proteinExistence type="inferred from homology"/>
<dbReference type="InterPro" id="IPR050390">
    <property type="entry name" value="C5-Methyltransferase"/>
</dbReference>
<evidence type="ECO:0000259" key="12">
    <source>
        <dbReference type="PROSITE" id="PS51038"/>
    </source>
</evidence>
<keyword evidence="14" id="KW-1185">Reference proteome</keyword>
<dbReference type="SMART" id="SM00439">
    <property type="entry name" value="BAH"/>
    <property type="match status" value="1"/>
</dbReference>
<comment type="subcellular location">
    <subcellularLocation>
        <location evidence="1">Nucleus</location>
    </subcellularLocation>
</comment>
<evidence type="ECO:0000256" key="3">
    <source>
        <dbReference type="ARBA" id="ARBA00022603"/>
    </source>
</evidence>
<feature type="compositionally biased region" description="Acidic residues" evidence="11">
    <location>
        <begin position="158"/>
        <end position="173"/>
    </location>
</feature>
<dbReference type="OrthoDB" id="5376140at2759"/>
<dbReference type="STRING" id="436010.A0A166S0G5"/>
<feature type="region of interest" description="Disordered" evidence="11">
    <location>
        <begin position="1"/>
        <end position="70"/>
    </location>
</feature>
<evidence type="ECO:0000256" key="7">
    <source>
        <dbReference type="ARBA" id="ARBA00023125"/>
    </source>
</evidence>
<evidence type="ECO:0000256" key="5">
    <source>
        <dbReference type="ARBA" id="ARBA00022691"/>
    </source>
</evidence>
<evidence type="ECO:0000313" key="14">
    <source>
        <dbReference type="Proteomes" id="UP000076532"/>
    </source>
</evidence>
<dbReference type="InterPro" id="IPR029063">
    <property type="entry name" value="SAM-dependent_MTases_sf"/>
</dbReference>
<dbReference type="Pfam" id="PF12047">
    <property type="entry name" value="DNMT1-RFD"/>
    <property type="match status" value="1"/>
</dbReference>
<protein>
    <recommendedName>
        <fullName evidence="2">DNA (cytosine-5-)-methyltransferase</fullName>
        <ecNumber evidence="2">2.1.1.37</ecNumber>
    </recommendedName>
</protein>
<dbReference type="GO" id="GO:0032259">
    <property type="term" value="P:methylation"/>
    <property type="evidence" value="ECO:0007669"/>
    <property type="project" value="UniProtKB-KW"/>
</dbReference>
<dbReference type="InterPro" id="IPR001525">
    <property type="entry name" value="C5_MeTfrase"/>
</dbReference>
<dbReference type="GO" id="GO:0003677">
    <property type="term" value="F:DNA binding"/>
    <property type="evidence" value="ECO:0007669"/>
    <property type="project" value="UniProtKB-KW"/>
</dbReference>
<keyword evidence="4 10" id="KW-0808">Transferase</keyword>
<dbReference type="PANTHER" id="PTHR10629">
    <property type="entry name" value="CYTOSINE-SPECIFIC METHYLTRANSFERASE"/>
    <property type="match status" value="1"/>
</dbReference>
<dbReference type="Proteomes" id="UP000076532">
    <property type="component" value="Unassembled WGS sequence"/>
</dbReference>
<keyword evidence="5 10" id="KW-0949">S-adenosyl-L-methionine</keyword>
<dbReference type="EC" id="2.1.1.37" evidence="2"/>
<dbReference type="PROSITE" id="PS51038">
    <property type="entry name" value="BAH"/>
    <property type="match status" value="2"/>
</dbReference>
<keyword evidence="3 10" id="KW-0489">Methyltransferase</keyword>
<dbReference type="Pfam" id="PF00145">
    <property type="entry name" value="DNA_methylase"/>
    <property type="match status" value="1"/>
</dbReference>
<comment type="similarity">
    <text evidence="10">Belongs to the class I-like SAM-binding methyltransferase superfamily. C5-methyltransferase family.</text>
</comment>
<dbReference type="GO" id="GO:0003886">
    <property type="term" value="F:DNA (cytosine-5-)-methyltransferase activity"/>
    <property type="evidence" value="ECO:0007669"/>
    <property type="project" value="UniProtKB-EC"/>
</dbReference>
<name>A0A166S0G5_9AGAM</name>